<proteinExistence type="predicted"/>
<sequence>MTGIADNLGNRVQYMLDNMGNRTHEQRFDPLNNVTKTQQREYDAQGNLKQITDPLLHTTVYQFDVRNRLKQITDAASGIAG</sequence>
<dbReference type="EMBL" id="FNLN01000057">
    <property type="protein sequence ID" value="SDU33432.1"/>
    <property type="molecule type" value="Genomic_DNA"/>
</dbReference>
<dbReference type="Gene3D" id="2.180.10.10">
    <property type="entry name" value="RHS repeat-associated core"/>
    <property type="match status" value="1"/>
</dbReference>
<name>A0A1H2HNQ6_9PROT</name>
<dbReference type="AlphaFoldDB" id="A0A1H2HNQ6"/>
<reference evidence="2" key="1">
    <citation type="submission" date="2016-10" db="EMBL/GenBank/DDBJ databases">
        <authorList>
            <person name="Varghese N."/>
            <person name="Submissions S."/>
        </authorList>
    </citation>
    <scope>NUCLEOTIDE SEQUENCE [LARGE SCALE GENOMIC DNA]</scope>
    <source>
        <strain evidence="2">Nm10</strain>
    </source>
</reference>
<dbReference type="Proteomes" id="UP000182882">
    <property type="component" value="Unassembled WGS sequence"/>
</dbReference>
<evidence type="ECO:0000313" key="2">
    <source>
        <dbReference type="Proteomes" id="UP000182882"/>
    </source>
</evidence>
<dbReference type="Pfam" id="PF05593">
    <property type="entry name" value="RHS_repeat"/>
    <property type="match status" value="1"/>
</dbReference>
<organism evidence="1 2">
    <name type="scientific">Nitrosomonas ureae</name>
    <dbReference type="NCBI Taxonomy" id="44577"/>
    <lineage>
        <taxon>Bacteria</taxon>
        <taxon>Pseudomonadati</taxon>
        <taxon>Pseudomonadota</taxon>
        <taxon>Betaproteobacteria</taxon>
        <taxon>Nitrosomonadales</taxon>
        <taxon>Nitrosomonadaceae</taxon>
        <taxon>Nitrosomonas</taxon>
    </lineage>
</organism>
<keyword evidence="2" id="KW-1185">Reference proteome</keyword>
<protein>
    <submittedName>
        <fullName evidence="1">YD repeat-containing protein</fullName>
    </submittedName>
</protein>
<dbReference type="NCBIfam" id="TIGR01643">
    <property type="entry name" value="YD_repeat_2x"/>
    <property type="match status" value="1"/>
</dbReference>
<accession>A0A1H2HNQ6</accession>
<dbReference type="InterPro" id="IPR006530">
    <property type="entry name" value="YD"/>
</dbReference>
<gene>
    <name evidence="1" type="ORF">SAMN05216406_1575</name>
</gene>
<evidence type="ECO:0000313" key="1">
    <source>
        <dbReference type="EMBL" id="SDU33432.1"/>
    </source>
</evidence>
<dbReference type="InterPro" id="IPR031325">
    <property type="entry name" value="RHS_repeat"/>
</dbReference>